<evidence type="ECO:0000313" key="3">
    <source>
        <dbReference type="EMBL" id="QHT83824.1"/>
    </source>
</evidence>
<evidence type="ECO:0000259" key="2">
    <source>
        <dbReference type="SMART" id="SM00974"/>
    </source>
</evidence>
<feature type="coiled-coil region" evidence="1">
    <location>
        <begin position="142"/>
        <end position="190"/>
    </location>
</feature>
<proteinExistence type="predicted"/>
<dbReference type="AlphaFoldDB" id="A0A6C0HTM2"/>
<feature type="domain" description="Bacteriophage T5 Orf172 DNA-binding" evidence="2">
    <location>
        <begin position="204"/>
        <end position="281"/>
    </location>
</feature>
<dbReference type="SMART" id="SM00974">
    <property type="entry name" value="T5orf172"/>
    <property type="match status" value="1"/>
</dbReference>
<keyword evidence="1" id="KW-0175">Coiled coil</keyword>
<organism evidence="3">
    <name type="scientific">viral metagenome</name>
    <dbReference type="NCBI Taxonomy" id="1070528"/>
    <lineage>
        <taxon>unclassified sequences</taxon>
        <taxon>metagenomes</taxon>
        <taxon>organismal metagenomes</taxon>
    </lineage>
</organism>
<name>A0A6C0HTM2_9ZZZZ</name>
<reference evidence="3" key="1">
    <citation type="journal article" date="2020" name="Nature">
        <title>Giant virus diversity and host interactions through global metagenomics.</title>
        <authorList>
            <person name="Schulz F."/>
            <person name="Roux S."/>
            <person name="Paez-Espino D."/>
            <person name="Jungbluth S."/>
            <person name="Walsh D.A."/>
            <person name="Denef V.J."/>
            <person name="McMahon K.D."/>
            <person name="Konstantinidis K.T."/>
            <person name="Eloe-Fadrosh E.A."/>
            <person name="Kyrpides N.C."/>
            <person name="Woyke T."/>
        </authorList>
    </citation>
    <scope>NUCLEOTIDE SEQUENCE</scope>
    <source>
        <strain evidence="3">GVMAG-M-3300023184-168</strain>
    </source>
</reference>
<dbReference type="EMBL" id="MN740012">
    <property type="protein sequence ID" value="QHT83824.1"/>
    <property type="molecule type" value="Genomic_DNA"/>
</dbReference>
<accession>A0A6C0HTM2</accession>
<dbReference type="Pfam" id="PF10544">
    <property type="entry name" value="T5orf172"/>
    <property type="match status" value="1"/>
</dbReference>
<dbReference type="InterPro" id="IPR018306">
    <property type="entry name" value="Phage_T5_Orf172_DNA-bd"/>
</dbReference>
<protein>
    <recommendedName>
        <fullName evidence="2">Bacteriophage T5 Orf172 DNA-binding domain-containing protein</fullName>
    </recommendedName>
</protein>
<evidence type="ECO:0000256" key="1">
    <source>
        <dbReference type="SAM" id="Coils"/>
    </source>
</evidence>
<sequence length="579" mass="68317">MDCSLNIVDLIEKNPITKLSQTYNNHLLEKVKNNFTESQQQLFISSFYCYLNYNKTADFIIDLDNIWQWLGFSTKQKARILLEKNFVIEKDYKFLVNQQVNQDKEQHGGHNKQKFLLNIKTFKLLCIKAETKKANEIHEYFVKLEEILHETLEEESNELKQQLEINKKEKKELENKFSEIEEENKLLQIRETIPIIYIYNTTPLSKEPILKIGYTTKNIHERIKSYLTPNGKGKLEFTIEVPDNNVTNFEKYIHGVFSRYLIKSEVFQIDVEEAKMIIYRIVNTLTLMNIKNDDERKIKISKLYLNELEIIENKPKEIKITRDMSTQTEIDENTYIPIINNEKDELTKNFDKFVQEHCITRDDVEISSTDIMGQYRIVTQSASKEIFHSFKVYLDIRFKQYRLKVQDKNQVVNGYMGVTLKELKYEKSEILSNPQNFIFHACIFSPSGKVLFSDLINEYKKWKQQIKLPIFDTDEKELKTYLKSTNYVIFMTLWCNNGSGQGYYGLSLKKDIDNHRKTSSTGKKIQKYSIKGDLLGTWESIAKAAESEKICAAKMSRSVKNKVVFNNDYYYCIYKEPNS</sequence>